<dbReference type="AlphaFoldDB" id="A0AAD7NCJ0"/>
<evidence type="ECO:0000313" key="2">
    <source>
        <dbReference type="EMBL" id="KAJ7756099.1"/>
    </source>
</evidence>
<reference evidence="2" key="1">
    <citation type="submission" date="2023-03" db="EMBL/GenBank/DDBJ databases">
        <title>Massive genome expansion in bonnet fungi (Mycena s.s.) driven by repeated elements and novel gene families across ecological guilds.</title>
        <authorList>
            <consortium name="Lawrence Berkeley National Laboratory"/>
            <person name="Harder C.B."/>
            <person name="Miyauchi S."/>
            <person name="Viragh M."/>
            <person name="Kuo A."/>
            <person name="Thoen E."/>
            <person name="Andreopoulos B."/>
            <person name="Lu D."/>
            <person name="Skrede I."/>
            <person name="Drula E."/>
            <person name="Henrissat B."/>
            <person name="Morin E."/>
            <person name="Kohler A."/>
            <person name="Barry K."/>
            <person name="LaButti K."/>
            <person name="Morin E."/>
            <person name="Salamov A."/>
            <person name="Lipzen A."/>
            <person name="Mereny Z."/>
            <person name="Hegedus B."/>
            <person name="Baldrian P."/>
            <person name="Stursova M."/>
            <person name="Weitz H."/>
            <person name="Taylor A."/>
            <person name="Grigoriev I.V."/>
            <person name="Nagy L.G."/>
            <person name="Martin F."/>
            <person name="Kauserud H."/>
        </authorList>
    </citation>
    <scope>NUCLEOTIDE SEQUENCE</scope>
    <source>
        <strain evidence="2">CBHHK188m</strain>
    </source>
</reference>
<proteinExistence type="predicted"/>
<feature type="compositionally biased region" description="Polar residues" evidence="1">
    <location>
        <begin position="215"/>
        <end position="226"/>
    </location>
</feature>
<organism evidence="2 3">
    <name type="scientific">Mycena maculata</name>
    <dbReference type="NCBI Taxonomy" id="230809"/>
    <lineage>
        <taxon>Eukaryota</taxon>
        <taxon>Fungi</taxon>
        <taxon>Dikarya</taxon>
        <taxon>Basidiomycota</taxon>
        <taxon>Agaricomycotina</taxon>
        <taxon>Agaricomycetes</taxon>
        <taxon>Agaricomycetidae</taxon>
        <taxon>Agaricales</taxon>
        <taxon>Marasmiineae</taxon>
        <taxon>Mycenaceae</taxon>
        <taxon>Mycena</taxon>
    </lineage>
</organism>
<keyword evidence="3" id="KW-1185">Reference proteome</keyword>
<protein>
    <recommendedName>
        <fullName evidence="4">C2H2-type domain-containing protein</fullName>
    </recommendedName>
</protein>
<comment type="caution">
    <text evidence="2">The sequence shown here is derived from an EMBL/GenBank/DDBJ whole genome shotgun (WGS) entry which is preliminary data.</text>
</comment>
<name>A0AAD7NCJ0_9AGAR</name>
<evidence type="ECO:0000313" key="3">
    <source>
        <dbReference type="Proteomes" id="UP001215280"/>
    </source>
</evidence>
<dbReference type="Proteomes" id="UP001215280">
    <property type="component" value="Unassembled WGS sequence"/>
</dbReference>
<accession>A0AAD7NCJ0</accession>
<gene>
    <name evidence="2" type="ORF">DFH07DRAFT_483637</name>
</gene>
<dbReference type="EMBL" id="JARJLG010000062">
    <property type="protein sequence ID" value="KAJ7756099.1"/>
    <property type="molecule type" value="Genomic_DNA"/>
</dbReference>
<evidence type="ECO:0008006" key="4">
    <source>
        <dbReference type="Google" id="ProtNLM"/>
    </source>
</evidence>
<sequence>MGSTSRIRPSRSKITITVENVVELSKLVLVPMKCDTLVRASPKGGMASEMAVCGQKLICWRAFKRHQIKHCQSRKTKSGGVQYICQLSKCTARLHNSMTSLKWHIENSHMKNWPLPCPFTDCDLGFLDFGRPQANTSTRSQDLVVHLTEKHRDLIGRELDIHDKILLPRWEPSPPAHLQIPPPLPPSDNILFGGLFLGPVTVRSTARLTRVMSAANGTSLPSSHSPKTPKRRKLLKSDRSRDPSPDHHRFQYEFEDFPKMEYHPETHCITPPGVLDAPHFAVRNKDEGFPQRRELVRALPILSVPVIEQPPPPSSIFYPALRQQVLVEYALGVEAL</sequence>
<evidence type="ECO:0000256" key="1">
    <source>
        <dbReference type="SAM" id="MobiDB-lite"/>
    </source>
</evidence>
<feature type="region of interest" description="Disordered" evidence="1">
    <location>
        <begin position="213"/>
        <end position="249"/>
    </location>
</feature>
<feature type="compositionally biased region" description="Basic and acidic residues" evidence="1">
    <location>
        <begin position="235"/>
        <end position="249"/>
    </location>
</feature>